<dbReference type="EnsemblMetazoa" id="GPPI049915-RA">
    <property type="protein sequence ID" value="GPPI049915-PA"/>
    <property type="gene ID" value="GPPI049915"/>
</dbReference>
<dbReference type="STRING" id="67801.A0A1B0C5S7"/>
<dbReference type="SUPFAM" id="SSF55486">
    <property type="entry name" value="Metalloproteases ('zincins'), catalytic domain"/>
    <property type="match status" value="1"/>
</dbReference>
<dbReference type="VEuPathDB" id="VectorBase:GPPI049915"/>
<dbReference type="GO" id="GO:0006518">
    <property type="term" value="P:peptide metabolic process"/>
    <property type="evidence" value="ECO:0007669"/>
    <property type="project" value="TreeGrafter"/>
</dbReference>
<dbReference type="GO" id="GO:0004222">
    <property type="term" value="F:metalloendopeptidase activity"/>
    <property type="evidence" value="ECO:0007669"/>
    <property type="project" value="InterPro"/>
</dbReference>
<dbReference type="PANTHER" id="PTHR11804">
    <property type="entry name" value="PROTEASE M3 THIMET OLIGOPEPTIDASE-RELATED"/>
    <property type="match status" value="1"/>
</dbReference>
<evidence type="ECO:0000313" key="9">
    <source>
        <dbReference type="Proteomes" id="UP000092460"/>
    </source>
</evidence>
<evidence type="ECO:0000256" key="5">
    <source>
        <dbReference type="ARBA" id="ARBA00023049"/>
    </source>
</evidence>
<sequence>MFGIKASPSNHQSLLLHKEVITLFHEFGHNLQHLLTDVETLGVSGVNGIPWDAIEIASQLMENYCWHPESIKLISKHYLTGEKLPEIIINNLSKMRYYQSSLFILRQLEFSLFDLNIHLLSNFKEYKKDIVIKIFEKEDMRLDITVIYGLTH</sequence>
<reference evidence="8" key="2">
    <citation type="submission" date="2020-05" db="UniProtKB">
        <authorList>
            <consortium name="EnsemblMetazoa"/>
        </authorList>
    </citation>
    <scope>IDENTIFICATION</scope>
    <source>
        <strain evidence="8">IAEA</strain>
    </source>
</reference>
<keyword evidence="5 6" id="KW-0482">Metalloprotease</keyword>
<evidence type="ECO:0000256" key="4">
    <source>
        <dbReference type="ARBA" id="ARBA00022833"/>
    </source>
</evidence>
<dbReference type="GO" id="GO:0046872">
    <property type="term" value="F:metal ion binding"/>
    <property type="evidence" value="ECO:0007669"/>
    <property type="project" value="UniProtKB-UniRule"/>
</dbReference>
<dbReference type="Pfam" id="PF01432">
    <property type="entry name" value="Peptidase_M3"/>
    <property type="match status" value="1"/>
</dbReference>
<proteinExistence type="inferred from homology"/>
<dbReference type="EMBL" id="JXJN01026219">
    <property type="status" value="NOT_ANNOTATED_CDS"/>
    <property type="molecule type" value="Genomic_DNA"/>
</dbReference>
<keyword evidence="3 6" id="KW-0378">Hydrolase</keyword>
<dbReference type="Proteomes" id="UP000092460">
    <property type="component" value="Unassembled WGS sequence"/>
</dbReference>
<dbReference type="PANTHER" id="PTHR11804:SF84">
    <property type="entry name" value="SACCHAROLYSIN"/>
    <property type="match status" value="1"/>
</dbReference>
<evidence type="ECO:0000313" key="8">
    <source>
        <dbReference type="EnsemblMetazoa" id="GPPI049915-PA"/>
    </source>
</evidence>
<dbReference type="InterPro" id="IPR045090">
    <property type="entry name" value="Pept_M3A_M3B"/>
</dbReference>
<name>A0A1B0C5S7_9MUSC</name>
<keyword evidence="4 6" id="KW-0862">Zinc</keyword>
<evidence type="ECO:0000256" key="1">
    <source>
        <dbReference type="ARBA" id="ARBA00022670"/>
    </source>
</evidence>
<evidence type="ECO:0000256" key="3">
    <source>
        <dbReference type="ARBA" id="ARBA00022801"/>
    </source>
</evidence>
<dbReference type="Gene3D" id="1.10.1370.40">
    <property type="match status" value="1"/>
</dbReference>
<dbReference type="InterPro" id="IPR001567">
    <property type="entry name" value="Pept_M3A_M3B_dom"/>
</dbReference>
<comment type="similarity">
    <text evidence="6">Belongs to the peptidase M3 family.</text>
</comment>
<reference evidence="9" key="1">
    <citation type="submission" date="2015-01" db="EMBL/GenBank/DDBJ databases">
        <authorList>
            <person name="Aksoy S."/>
            <person name="Warren W."/>
            <person name="Wilson R.K."/>
        </authorList>
    </citation>
    <scope>NUCLEOTIDE SEQUENCE [LARGE SCALE GENOMIC DNA]</scope>
    <source>
        <strain evidence="9">IAEA</strain>
    </source>
</reference>
<accession>A0A1B0C5S7</accession>
<evidence type="ECO:0000256" key="6">
    <source>
        <dbReference type="RuleBase" id="RU003435"/>
    </source>
</evidence>
<evidence type="ECO:0000259" key="7">
    <source>
        <dbReference type="Pfam" id="PF01432"/>
    </source>
</evidence>
<protein>
    <recommendedName>
        <fullName evidence="7">Peptidase M3A/M3B catalytic domain-containing protein</fullName>
    </recommendedName>
</protein>
<feature type="domain" description="Peptidase M3A/M3B catalytic" evidence="7">
    <location>
        <begin position="7"/>
        <end position="136"/>
    </location>
</feature>
<dbReference type="GO" id="GO:0006508">
    <property type="term" value="P:proteolysis"/>
    <property type="evidence" value="ECO:0007669"/>
    <property type="project" value="UniProtKB-KW"/>
</dbReference>
<comment type="cofactor">
    <cofactor evidence="6">
        <name>Zn(2+)</name>
        <dbReference type="ChEBI" id="CHEBI:29105"/>
    </cofactor>
    <text evidence="6">Binds 1 zinc ion.</text>
</comment>
<keyword evidence="1 6" id="KW-0645">Protease</keyword>
<keyword evidence="9" id="KW-1185">Reference proteome</keyword>
<keyword evidence="2 6" id="KW-0479">Metal-binding</keyword>
<evidence type="ECO:0000256" key="2">
    <source>
        <dbReference type="ARBA" id="ARBA00022723"/>
    </source>
</evidence>
<dbReference type="AlphaFoldDB" id="A0A1B0C5S7"/>
<organism evidence="8 9">
    <name type="scientific">Glossina palpalis gambiensis</name>
    <dbReference type="NCBI Taxonomy" id="67801"/>
    <lineage>
        <taxon>Eukaryota</taxon>
        <taxon>Metazoa</taxon>
        <taxon>Ecdysozoa</taxon>
        <taxon>Arthropoda</taxon>
        <taxon>Hexapoda</taxon>
        <taxon>Insecta</taxon>
        <taxon>Pterygota</taxon>
        <taxon>Neoptera</taxon>
        <taxon>Endopterygota</taxon>
        <taxon>Diptera</taxon>
        <taxon>Brachycera</taxon>
        <taxon>Muscomorpha</taxon>
        <taxon>Hippoboscoidea</taxon>
        <taxon>Glossinidae</taxon>
        <taxon>Glossina</taxon>
    </lineage>
</organism>